<proteinExistence type="predicted"/>
<dbReference type="InterPro" id="IPR036249">
    <property type="entry name" value="Thioredoxin-like_sf"/>
</dbReference>
<feature type="non-terminal residue" evidence="2">
    <location>
        <position position="556"/>
    </location>
</feature>
<protein>
    <recommendedName>
        <fullName evidence="1">J domain-containing protein</fullName>
    </recommendedName>
</protein>
<name>A0AA38FSX8_TAXCH</name>
<dbReference type="SMART" id="SM00271">
    <property type="entry name" value="DnaJ"/>
    <property type="match status" value="1"/>
</dbReference>
<dbReference type="InterPro" id="IPR052842">
    <property type="entry name" value="ER_Co-chaperone"/>
</dbReference>
<dbReference type="Pfam" id="PF00226">
    <property type="entry name" value="DnaJ"/>
    <property type="match status" value="1"/>
</dbReference>
<evidence type="ECO:0000313" key="3">
    <source>
        <dbReference type="Proteomes" id="UP000824469"/>
    </source>
</evidence>
<dbReference type="PANTHER" id="PTHR45184">
    <property type="entry name" value="DNAJ PROTEIN ERDJ3A"/>
    <property type="match status" value="1"/>
</dbReference>
<dbReference type="InterPro" id="IPR001623">
    <property type="entry name" value="DnaJ_domain"/>
</dbReference>
<dbReference type="Proteomes" id="UP000824469">
    <property type="component" value="Unassembled WGS sequence"/>
</dbReference>
<dbReference type="PROSITE" id="PS00636">
    <property type="entry name" value="DNAJ_1"/>
    <property type="match status" value="1"/>
</dbReference>
<evidence type="ECO:0000313" key="2">
    <source>
        <dbReference type="EMBL" id="KAH9310106.1"/>
    </source>
</evidence>
<keyword evidence="3" id="KW-1185">Reference proteome</keyword>
<comment type="caution">
    <text evidence="2">The sequence shown here is derived from an EMBL/GenBank/DDBJ whole genome shotgun (WGS) entry which is preliminary data.</text>
</comment>
<dbReference type="PRINTS" id="PR00625">
    <property type="entry name" value="JDOMAIN"/>
</dbReference>
<dbReference type="OMA" id="FFISYND"/>
<dbReference type="EMBL" id="JAHRHJ020000007">
    <property type="protein sequence ID" value="KAH9310106.1"/>
    <property type="molecule type" value="Genomic_DNA"/>
</dbReference>
<dbReference type="PROSITE" id="PS50076">
    <property type="entry name" value="DNAJ_2"/>
    <property type="match status" value="1"/>
</dbReference>
<dbReference type="PANTHER" id="PTHR45184:SF1">
    <property type="entry name" value="DNAJ PROTEIN ERDJ3A"/>
    <property type="match status" value="1"/>
</dbReference>
<reference evidence="2 3" key="1">
    <citation type="journal article" date="2021" name="Nat. Plants">
        <title>The Taxus genome provides insights into paclitaxel biosynthesis.</title>
        <authorList>
            <person name="Xiong X."/>
            <person name="Gou J."/>
            <person name="Liao Q."/>
            <person name="Li Y."/>
            <person name="Zhou Q."/>
            <person name="Bi G."/>
            <person name="Li C."/>
            <person name="Du R."/>
            <person name="Wang X."/>
            <person name="Sun T."/>
            <person name="Guo L."/>
            <person name="Liang H."/>
            <person name="Lu P."/>
            <person name="Wu Y."/>
            <person name="Zhang Z."/>
            <person name="Ro D.K."/>
            <person name="Shang Y."/>
            <person name="Huang S."/>
            <person name="Yan J."/>
        </authorList>
    </citation>
    <scope>NUCLEOTIDE SEQUENCE [LARGE SCALE GENOMIC DNA]</scope>
    <source>
        <strain evidence="2">Ta-2019</strain>
    </source>
</reference>
<gene>
    <name evidence="2" type="ORF">KI387_038017</name>
</gene>
<organism evidence="2 3">
    <name type="scientific">Taxus chinensis</name>
    <name type="common">Chinese yew</name>
    <name type="synonym">Taxus wallichiana var. chinensis</name>
    <dbReference type="NCBI Taxonomy" id="29808"/>
    <lineage>
        <taxon>Eukaryota</taxon>
        <taxon>Viridiplantae</taxon>
        <taxon>Streptophyta</taxon>
        <taxon>Embryophyta</taxon>
        <taxon>Tracheophyta</taxon>
        <taxon>Spermatophyta</taxon>
        <taxon>Pinopsida</taxon>
        <taxon>Pinidae</taxon>
        <taxon>Conifers II</taxon>
        <taxon>Cupressales</taxon>
        <taxon>Taxaceae</taxon>
        <taxon>Taxus</taxon>
    </lineage>
</organism>
<dbReference type="InterPro" id="IPR018253">
    <property type="entry name" value="DnaJ_domain_CS"/>
</dbReference>
<evidence type="ECO:0000259" key="1">
    <source>
        <dbReference type="PROSITE" id="PS50076"/>
    </source>
</evidence>
<dbReference type="SUPFAM" id="SSF46565">
    <property type="entry name" value="Chaperone J-domain"/>
    <property type="match status" value="1"/>
</dbReference>
<dbReference type="CDD" id="cd02961">
    <property type="entry name" value="PDI_a_family"/>
    <property type="match status" value="1"/>
</dbReference>
<dbReference type="Gene3D" id="3.40.30.10">
    <property type="entry name" value="Glutaredoxin"/>
    <property type="match status" value="1"/>
</dbReference>
<accession>A0AA38FSX8</accession>
<dbReference type="Gene3D" id="1.10.287.110">
    <property type="entry name" value="DnaJ domain"/>
    <property type="match status" value="1"/>
</dbReference>
<dbReference type="AlphaFoldDB" id="A0AA38FSX8"/>
<sequence>VLGVDKNASQREIQKAFHKLSLKYHPDKNKDKHAQAKFSEINNAYETLSDEEKRKNYDLYGDEKGNPSFESGGFGNPGYGSNNFNFGGQSSQHFSFQQGRPQSGSGREGFKHFKFPFGESRGEVGYSFTHDSRESNFMGDMFSNLFGSLNNGQGNWNPFGSFAGSQGGGKSSSSQSSQHVLVLDSKNFKEKVLDQRLTWLLMFYTPSSKGYRELEAILDQVANPLQGLVKVGAINCQNHQKLCKEQSAFPQKTAKLFVYSIRSNGKGSMLEYSGDWNVKDVKNYCVDLLPRFSKRIDNNELDDLLRTSLKLPKVLLLTSRKSTPAIWRTLSGLYHNRVLFYDAEVSHASSPIAKKFGVKAIPAMIGILSNGEVVILSSGSDFEQLGPHKVEELGKLVENLERRNLKVSPAKRSSQSNQGVKESISLLTKETLDVLCGQNMPLCVIGVFKSSQGREKVKELLAAISQKTLTRGRRFDEVKDPISYSVLDAANQKSFLRSFDKSGLKHMDTVLVAYKPHKERFALYKGPLTMEDSERFIGEVLNGDVKFTKVLQKPGF</sequence>
<dbReference type="SUPFAM" id="SSF52833">
    <property type="entry name" value="Thioredoxin-like"/>
    <property type="match status" value="1"/>
</dbReference>
<dbReference type="CDD" id="cd06257">
    <property type="entry name" value="DnaJ"/>
    <property type="match status" value="1"/>
</dbReference>
<feature type="domain" description="J" evidence="1">
    <location>
        <begin position="1"/>
        <end position="61"/>
    </location>
</feature>
<dbReference type="InterPro" id="IPR036869">
    <property type="entry name" value="J_dom_sf"/>
</dbReference>